<evidence type="ECO:0000256" key="7">
    <source>
        <dbReference type="RuleBase" id="RU004020"/>
    </source>
</evidence>
<accession>A0AAV6USN8</accession>
<evidence type="ECO:0000256" key="4">
    <source>
        <dbReference type="ARBA" id="ARBA00023125"/>
    </source>
</evidence>
<dbReference type="AlphaFoldDB" id="A0AAV6USN8"/>
<feature type="domain" description="HSF-type DNA-binding" evidence="9">
    <location>
        <begin position="56"/>
        <end position="80"/>
    </location>
</feature>
<evidence type="ECO:0000256" key="6">
    <source>
        <dbReference type="ARBA" id="ARBA00023242"/>
    </source>
</evidence>
<evidence type="ECO:0000313" key="10">
    <source>
        <dbReference type="EMBL" id="KAG8187229.1"/>
    </source>
</evidence>
<comment type="caution">
    <text evidence="10">The sequence shown here is derived from an EMBL/GenBank/DDBJ whole genome shotgun (WGS) entry which is preliminary data.</text>
</comment>
<dbReference type="GO" id="GO:0005634">
    <property type="term" value="C:nucleus"/>
    <property type="evidence" value="ECO:0007669"/>
    <property type="project" value="UniProtKB-SubCell"/>
</dbReference>
<evidence type="ECO:0000256" key="1">
    <source>
        <dbReference type="ARBA" id="ARBA00004123"/>
    </source>
</evidence>
<name>A0AAV6USN8_9ARAC</name>
<evidence type="ECO:0000256" key="8">
    <source>
        <dbReference type="SAM" id="MobiDB-lite"/>
    </source>
</evidence>
<keyword evidence="4" id="KW-0238">DNA-binding</keyword>
<keyword evidence="3" id="KW-0805">Transcription regulation</keyword>
<comment type="subcellular location">
    <subcellularLocation>
        <location evidence="1">Nucleus</location>
    </subcellularLocation>
</comment>
<dbReference type="GO" id="GO:0043565">
    <property type="term" value="F:sequence-specific DNA binding"/>
    <property type="evidence" value="ECO:0007669"/>
    <property type="project" value="InterPro"/>
</dbReference>
<evidence type="ECO:0000256" key="2">
    <source>
        <dbReference type="ARBA" id="ARBA00006403"/>
    </source>
</evidence>
<dbReference type="EMBL" id="JAFNEN010000276">
    <property type="protein sequence ID" value="KAG8187229.1"/>
    <property type="molecule type" value="Genomic_DNA"/>
</dbReference>
<dbReference type="PRINTS" id="PR00056">
    <property type="entry name" value="HSFDOMAIN"/>
</dbReference>
<feature type="compositionally biased region" description="Polar residues" evidence="8">
    <location>
        <begin position="316"/>
        <end position="331"/>
    </location>
</feature>
<dbReference type="SUPFAM" id="SSF46785">
    <property type="entry name" value="Winged helix' DNA-binding domain"/>
    <property type="match status" value="1"/>
</dbReference>
<keyword evidence="5" id="KW-0804">Transcription</keyword>
<protein>
    <recommendedName>
        <fullName evidence="9">HSF-type DNA-binding domain-containing protein</fullName>
    </recommendedName>
</protein>
<keyword evidence="6" id="KW-0539">Nucleus</keyword>
<comment type="similarity">
    <text evidence="2 7">Belongs to the HSF family.</text>
</comment>
<dbReference type="Gene3D" id="1.10.10.10">
    <property type="entry name" value="Winged helix-like DNA-binding domain superfamily/Winged helix DNA-binding domain"/>
    <property type="match status" value="1"/>
</dbReference>
<proteinExistence type="inferred from homology"/>
<evidence type="ECO:0000259" key="9">
    <source>
        <dbReference type="PROSITE" id="PS00434"/>
    </source>
</evidence>
<dbReference type="InterPro" id="IPR000232">
    <property type="entry name" value="HSF_DNA-bd"/>
</dbReference>
<dbReference type="PANTHER" id="PTHR10015:SF427">
    <property type="entry name" value="HEAT SHOCK FACTOR PROTEIN"/>
    <property type="match status" value="1"/>
</dbReference>
<sequence length="541" mass="60302">MRTIEYGTTTTTHVPAFLTKLWKLVTDVSCNELICWSLAGTSFIIYDEIRFSKELLPLYFKHNNMASFVRQLNMYGFRKLSCIDQGGMHCYKSEIEFYHQYFIKGQEKLLELIKRKIPHSKSDEPKVKQEYIDELITSIKTLKGKQDCAEQGMRHLRRENRVLWRQVNLLTERYSKQQAVIQQLLPYFLGMIRSRQELTMKRKSTMALPETDTHNKVARLSPPYYVQEDSNSCMPPSPGNVSNRGPVIHDVTEMENSKMYPGPSVFCPPSAKEGEAVVDSPLSCSLESPKQSPYTDPGSMETLNILNQNYERRNRSNSLSPNMGLQRSPQTLGAPVSSIRLPSPASMPGASNSMPCFTSASPNSCMSSPTNVIIDEATNDVPPQMMRPFIPKVEDTCNDSGMYSMGPMMSERLMNDETVSSLLEERAAAMMGNGGSTMMGNGGPTMMGNGGPTMMGDMAQEDNGSKFPSASFLANIKNDMTEINWMMNQSAPSSYAAATASASEPTLENWLGQIFKSDNLTAGCSLPHSQQQVPVENVNFV</sequence>
<evidence type="ECO:0000256" key="5">
    <source>
        <dbReference type="ARBA" id="ARBA00023163"/>
    </source>
</evidence>
<dbReference type="PANTHER" id="PTHR10015">
    <property type="entry name" value="HEAT SHOCK TRANSCRIPTION FACTOR"/>
    <property type="match status" value="1"/>
</dbReference>
<dbReference type="FunFam" id="1.10.10.10:FF:000027">
    <property type="entry name" value="Heat shock transcription factor 1"/>
    <property type="match status" value="1"/>
</dbReference>
<keyword evidence="11" id="KW-1185">Reference proteome</keyword>
<dbReference type="Proteomes" id="UP000827092">
    <property type="component" value="Unassembled WGS sequence"/>
</dbReference>
<dbReference type="PROSITE" id="PS00434">
    <property type="entry name" value="HSF_DOMAIN"/>
    <property type="match status" value="1"/>
</dbReference>
<reference evidence="10 11" key="1">
    <citation type="journal article" date="2022" name="Nat. Ecol. Evol.">
        <title>A masculinizing supergene underlies an exaggerated male reproductive morph in a spider.</title>
        <authorList>
            <person name="Hendrickx F."/>
            <person name="De Corte Z."/>
            <person name="Sonet G."/>
            <person name="Van Belleghem S.M."/>
            <person name="Kostlbacher S."/>
            <person name="Vangestel C."/>
        </authorList>
    </citation>
    <scope>NUCLEOTIDE SEQUENCE [LARGE SCALE GENOMIC DNA]</scope>
    <source>
        <strain evidence="10">W744_W776</strain>
    </source>
</reference>
<organism evidence="10 11">
    <name type="scientific">Oedothorax gibbosus</name>
    <dbReference type="NCBI Taxonomy" id="931172"/>
    <lineage>
        <taxon>Eukaryota</taxon>
        <taxon>Metazoa</taxon>
        <taxon>Ecdysozoa</taxon>
        <taxon>Arthropoda</taxon>
        <taxon>Chelicerata</taxon>
        <taxon>Arachnida</taxon>
        <taxon>Araneae</taxon>
        <taxon>Araneomorphae</taxon>
        <taxon>Entelegynae</taxon>
        <taxon>Araneoidea</taxon>
        <taxon>Linyphiidae</taxon>
        <taxon>Erigoninae</taxon>
        <taxon>Oedothorax</taxon>
    </lineage>
</organism>
<evidence type="ECO:0000313" key="11">
    <source>
        <dbReference type="Proteomes" id="UP000827092"/>
    </source>
</evidence>
<evidence type="ECO:0000256" key="3">
    <source>
        <dbReference type="ARBA" id="ARBA00023015"/>
    </source>
</evidence>
<gene>
    <name evidence="10" type="ORF">JTE90_020658</name>
</gene>
<dbReference type="InterPro" id="IPR036388">
    <property type="entry name" value="WH-like_DNA-bd_sf"/>
</dbReference>
<feature type="region of interest" description="Disordered" evidence="8">
    <location>
        <begin position="314"/>
        <end position="333"/>
    </location>
</feature>
<dbReference type="GO" id="GO:0003700">
    <property type="term" value="F:DNA-binding transcription factor activity"/>
    <property type="evidence" value="ECO:0007669"/>
    <property type="project" value="InterPro"/>
</dbReference>
<dbReference type="SMART" id="SM00415">
    <property type="entry name" value="HSF"/>
    <property type="match status" value="1"/>
</dbReference>
<dbReference type="InterPro" id="IPR036390">
    <property type="entry name" value="WH_DNA-bd_sf"/>
</dbReference>
<dbReference type="Pfam" id="PF00447">
    <property type="entry name" value="HSF_DNA-bind"/>
    <property type="match status" value="1"/>
</dbReference>